<gene>
    <name evidence="6 11" type="primary">gpmA</name>
    <name evidence="11" type="ORF">A4V02_02675</name>
</gene>
<dbReference type="KEGG" id="pary:A4V02_02675"/>
<sequence>MKRLILLRHGQSQWNLENRFTGWTDVELTDQGRREAREAGEKLLAAGILPNYYFTSYLKRAIHTLDIAATAMDRCWIPVIKDWHLNERHYGALQGLNKAETAKEYGDEQVHIWRRSFDVAPPSLDIEDPRYPGNDPRYDGLAFEELPLTESLADTIKRVAPCWSEIIEPKLNLYDTVLVAAHGNSLRALAKMLLHLDDNEIVGVEIPTGKPWVFELDDKLSVIKEYYL</sequence>
<dbReference type="InterPro" id="IPR001345">
    <property type="entry name" value="PG/BPGM_mutase_AS"/>
</dbReference>
<feature type="binding site" evidence="6 8">
    <location>
        <position position="98"/>
    </location>
    <ligand>
        <name>substrate</name>
    </ligand>
</feature>
<comment type="similarity">
    <text evidence="2 6">Belongs to the phosphoglycerate mutase family. BPG-dependent PGAM subfamily.</text>
</comment>
<dbReference type="Pfam" id="PF00300">
    <property type="entry name" value="His_Phos_1"/>
    <property type="match status" value="1"/>
</dbReference>
<dbReference type="SMART" id="SM00855">
    <property type="entry name" value="PGAM"/>
    <property type="match status" value="1"/>
</dbReference>
<evidence type="ECO:0000256" key="6">
    <source>
        <dbReference type="HAMAP-Rule" id="MF_01039"/>
    </source>
</evidence>
<dbReference type="AlphaFoldDB" id="A0A1B1S7F9"/>
<feature type="binding site" evidence="6 8">
    <location>
        <begin position="183"/>
        <end position="184"/>
    </location>
    <ligand>
        <name>substrate</name>
    </ligand>
</feature>
<keyword evidence="3 6" id="KW-0312">Gluconeogenesis</keyword>
<evidence type="ECO:0000313" key="12">
    <source>
        <dbReference type="Proteomes" id="UP000186351"/>
    </source>
</evidence>
<comment type="function">
    <text evidence="6 10">Catalyzes the interconversion of 2-phosphoglycerate and 3-phosphoglycerate.</text>
</comment>
<evidence type="ECO:0000256" key="9">
    <source>
        <dbReference type="PIRSR" id="PIRSR613078-3"/>
    </source>
</evidence>
<feature type="binding site" evidence="6 8">
    <location>
        <begin position="21"/>
        <end position="22"/>
    </location>
    <ligand>
        <name>substrate</name>
    </ligand>
</feature>
<dbReference type="CDD" id="cd07067">
    <property type="entry name" value="HP_PGM_like"/>
    <property type="match status" value="1"/>
</dbReference>
<evidence type="ECO:0000256" key="7">
    <source>
        <dbReference type="PIRSR" id="PIRSR613078-1"/>
    </source>
</evidence>
<accession>A0A1B1S7F9</accession>
<dbReference type="HAMAP" id="MF_01039">
    <property type="entry name" value="PGAM_GpmA"/>
    <property type="match status" value="1"/>
</dbReference>
<name>A0A1B1S7F9_9BACT</name>
<proteinExistence type="inferred from homology"/>
<dbReference type="PANTHER" id="PTHR11931">
    <property type="entry name" value="PHOSPHOGLYCERATE MUTASE"/>
    <property type="match status" value="1"/>
</dbReference>
<reference evidence="12" key="1">
    <citation type="submission" date="2016-04" db="EMBL/GenBank/DDBJ databases">
        <title>Complete Genome Sequences of Twelve Strains of a Stable Defined Moderately Diverse Mouse Microbiota 2 (sDMDMm2).</title>
        <authorList>
            <person name="Uchimura Y."/>
            <person name="Wyss M."/>
            <person name="Brugiroux S."/>
            <person name="Limenitakis J.P."/>
            <person name="Stecher B."/>
            <person name="McCoy K.D."/>
            <person name="Macpherson A.J."/>
        </authorList>
    </citation>
    <scope>NUCLEOTIDE SEQUENCE [LARGE SCALE GENOMIC DNA]</scope>
    <source>
        <strain evidence="12">YL27</strain>
    </source>
</reference>
<keyword evidence="4 6" id="KW-0324">Glycolysis</keyword>
<dbReference type="UniPathway" id="UPA00109">
    <property type="reaction ID" value="UER00186"/>
</dbReference>
<organism evidence="11 12">
    <name type="scientific">Muribaculum intestinale</name>
    <dbReference type="NCBI Taxonomy" id="1796646"/>
    <lineage>
        <taxon>Bacteria</taxon>
        <taxon>Pseudomonadati</taxon>
        <taxon>Bacteroidota</taxon>
        <taxon>Bacteroidia</taxon>
        <taxon>Bacteroidales</taxon>
        <taxon>Muribaculaceae</taxon>
        <taxon>Muribaculum</taxon>
    </lineage>
</organism>
<dbReference type="GO" id="GO:0006096">
    <property type="term" value="P:glycolytic process"/>
    <property type="evidence" value="ECO:0007669"/>
    <property type="project" value="UniProtKB-UniRule"/>
</dbReference>
<dbReference type="PIRSF" id="PIRSF000709">
    <property type="entry name" value="6PFK_2-Ptase"/>
    <property type="match status" value="1"/>
</dbReference>
<evidence type="ECO:0000256" key="4">
    <source>
        <dbReference type="ARBA" id="ARBA00023152"/>
    </source>
</evidence>
<dbReference type="GO" id="GO:0006094">
    <property type="term" value="P:gluconeogenesis"/>
    <property type="evidence" value="ECO:0007669"/>
    <property type="project" value="UniProtKB-UniRule"/>
</dbReference>
<dbReference type="EMBL" id="CP015402">
    <property type="protein sequence ID" value="ANU62735.1"/>
    <property type="molecule type" value="Genomic_DNA"/>
</dbReference>
<dbReference type="PROSITE" id="PS00175">
    <property type="entry name" value="PG_MUTASE"/>
    <property type="match status" value="1"/>
</dbReference>
<dbReference type="GeneID" id="65535746"/>
<dbReference type="RefSeq" id="WP_068960113.1">
    <property type="nucleotide sequence ID" value="NZ_CALDAO010000010.1"/>
</dbReference>
<dbReference type="Proteomes" id="UP000186351">
    <property type="component" value="Chromosome"/>
</dbReference>
<feature type="binding site" evidence="6 8">
    <location>
        <begin position="8"/>
        <end position="15"/>
    </location>
    <ligand>
        <name>substrate</name>
    </ligand>
</feature>
<dbReference type="Gene3D" id="3.40.50.1240">
    <property type="entry name" value="Phosphoglycerate mutase-like"/>
    <property type="match status" value="1"/>
</dbReference>
<feature type="binding site" evidence="6 8">
    <location>
        <begin position="114"/>
        <end position="115"/>
    </location>
    <ligand>
        <name>substrate</name>
    </ligand>
</feature>
<evidence type="ECO:0000256" key="3">
    <source>
        <dbReference type="ARBA" id="ARBA00022432"/>
    </source>
</evidence>
<dbReference type="SUPFAM" id="SSF53254">
    <property type="entry name" value="Phosphoglycerate mutase-like"/>
    <property type="match status" value="1"/>
</dbReference>
<evidence type="ECO:0000256" key="1">
    <source>
        <dbReference type="ARBA" id="ARBA00000380"/>
    </source>
</evidence>
<feature type="binding site" evidence="6 8">
    <location>
        <position position="60"/>
    </location>
    <ligand>
        <name>substrate</name>
    </ligand>
</feature>
<dbReference type="STRING" id="1796646.A4V02_02675"/>
<keyword evidence="5 6" id="KW-0413">Isomerase</keyword>
<comment type="catalytic activity">
    <reaction evidence="1 6 10">
        <text>(2R)-2-phosphoglycerate = (2R)-3-phosphoglycerate</text>
        <dbReference type="Rhea" id="RHEA:15901"/>
        <dbReference type="ChEBI" id="CHEBI:58272"/>
        <dbReference type="ChEBI" id="CHEBI:58289"/>
        <dbReference type="EC" id="5.4.2.11"/>
    </reaction>
</comment>
<dbReference type="EC" id="5.4.2.11" evidence="6 10"/>
<protein>
    <recommendedName>
        <fullName evidence="6 10">2,3-bisphosphoglycerate-dependent phosphoglycerate mutase</fullName>
        <shortName evidence="6">BPG-dependent PGAM</shortName>
        <shortName evidence="6">PGAM</shortName>
        <shortName evidence="6">Phosphoglyceromutase</shortName>
        <shortName evidence="6">dPGM</shortName>
        <ecNumber evidence="6 10">5.4.2.11</ecNumber>
    </recommendedName>
</protein>
<feature type="active site" description="Proton donor/acceptor" evidence="6 7">
    <location>
        <position position="87"/>
    </location>
</feature>
<feature type="site" description="Transition state stabilizer" evidence="6 9">
    <location>
        <position position="182"/>
    </location>
</feature>
<evidence type="ECO:0000256" key="2">
    <source>
        <dbReference type="ARBA" id="ARBA00006717"/>
    </source>
</evidence>
<comment type="pathway">
    <text evidence="6 10">Carbohydrate degradation; glycolysis; pyruvate from D-glyceraldehyde 3-phosphate: step 3/5.</text>
</comment>
<dbReference type="InterPro" id="IPR029033">
    <property type="entry name" value="His_PPase_superfam"/>
</dbReference>
<evidence type="ECO:0000313" key="11">
    <source>
        <dbReference type="EMBL" id="ANU62735.1"/>
    </source>
</evidence>
<dbReference type="OrthoDB" id="9782128at2"/>
<dbReference type="FunFam" id="3.40.50.1240:FF:000003">
    <property type="entry name" value="2,3-bisphosphoglycerate-dependent phosphoglycerate mutase"/>
    <property type="match status" value="1"/>
</dbReference>
<feature type="binding site" evidence="6 8">
    <location>
        <begin position="87"/>
        <end position="90"/>
    </location>
    <ligand>
        <name>substrate</name>
    </ligand>
</feature>
<evidence type="ECO:0000256" key="5">
    <source>
        <dbReference type="ARBA" id="ARBA00023235"/>
    </source>
</evidence>
<accession>A0A1Z2XEA1</accession>
<dbReference type="NCBIfam" id="TIGR01258">
    <property type="entry name" value="pgm_1"/>
    <property type="match status" value="1"/>
</dbReference>
<evidence type="ECO:0000256" key="10">
    <source>
        <dbReference type="RuleBase" id="RU004512"/>
    </source>
</evidence>
<dbReference type="NCBIfam" id="NF010713">
    <property type="entry name" value="PRK14115.1"/>
    <property type="match status" value="1"/>
</dbReference>
<evidence type="ECO:0000256" key="8">
    <source>
        <dbReference type="PIRSR" id="PIRSR613078-2"/>
    </source>
</evidence>
<dbReference type="InterPro" id="IPR005952">
    <property type="entry name" value="Phosphogly_mut1"/>
</dbReference>
<feature type="active site" description="Tele-phosphohistidine intermediate" evidence="6 7">
    <location>
        <position position="9"/>
    </location>
</feature>
<keyword evidence="12" id="KW-1185">Reference proteome</keyword>
<dbReference type="InterPro" id="IPR013078">
    <property type="entry name" value="His_Pase_superF_clade-1"/>
</dbReference>
<dbReference type="GO" id="GO:0004619">
    <property type="term" value="F:phosphoglycerate mutase activity"/>
    <property type="evidence" value="ECO:0007669"/>
    <property type="project" value="UniProtKB-UniRule"/>
</dbReference>